<dbReference type="Pfam" id="PF01610">
    <property type="entry name" value="DDE_Tnp_ISL3"/>
    <property type="match status" value="1"/>
</dbReference>
<organism evidence="3">
    <name type="scientific">Candidatus Kentrum sp. SD</name>
    <dbReference type="NCBI Taxonomy" id="2126332"/>
    <lineage>
        <taxon>Bacteria</taxon>
        <taxon>Pseudomonadati</taxon>
        <taxon>Pseudomonadota</taxon>
        <taxon>Gammaproteobacteria</taxon>
        <taxon>Candidatus Kentrum</taxon>
    </lineage>
</organism>
<name>A0A450YTV6_9GAMM</name>
<feature type="domain" description="Transposase IS204/IS1001/IS1096/IS1165 DDE" evidence="1">
    <location>
        <begin position="1"/>
        <end position="46"/>
    </location>
</feature>
<dbReference type="AlphaFoldDB" id="A0A450YTV6"/>
<dbReference type="EMBL" id="CAADFR010000044">
    <property type="protein sequence ID" value="VFK39622.1"/>
    <property type="molecule type" value="Genomic_DNA"/>
</dbReference>
<proteinExistence type="predicted"/>
<reference evidence="3" key="1">
    <citation type="submission" date="2019-02" db="EMBL/GenBank/DDBJ databases">
        <authorList>
            <person name="Gruber-Vodicka R. H."/>
            <person name="Seah K. B. B."/>
        </authorList>
    </citation>
    <scope>NUCLEOTIDE SEQUENCE</scope>
    <source>
        <strain evidence="3">BECK_S1320</strain>
        <strain evidence="2">BECK_S1321</strain>
    </source>
</reference>
<protein>
    <submittedName>
        <fullName evidence="3">Transposase</fullName>
    </submittedName>
</protein>
<dbReference type="EMBL" id="CAADFU010000046">
    <property type="protein sequence ID" value="VFK44981.1"/>
    <property type="molecule type" value="Genomic_DNA"/>
</dbReference>
<evidence type="ECO:0000313" key="2">
    <source>
        <dbReference type="EMBL" id="VFK39622.1"/>
    </source>
</evidence>
<evidence type="ECO:0000313" key="3">
    <source>
        <dbReference type="EMBL" id="VFK44981.1"/>
    </source>
</evidence>
<gene>
    <name evidence="3" type="ORF">BECKSD772E_GA0070983_104619</name>
    <name evidence="2" type="ORF">BECKSD772F_GA0070984_104420</name>
</gene>
<sequence>MLRKHHSLLLNWFRARGQFSSGIVEGLDTKTKLTTGKAYGFRTYRVIEIALYHALGHLPVPDTTEKFFEEALKF</sequence>
<accession>A0A450YTV6</accession>
<evidence type="ECO:0000259" key="1">
    <source>
        <dbReference type="Pfam" id="PF01610"/>
    </source>
</evidence>
<dbReference type="InterPro" id="IPR002560">
    <property type="entry name" value="Transposase_DDE"/>
</dbReference>